<evidence type="ECO:0000313" key="1">
    <source>
        <dbReference type="EMBL" id="TKD03972.1"/>
    </source>
</evidence>
<proteinExistence type="predicted"/>
<gene>
    <name evidence="1" type="ORF">E8A74_24270</name>
</gene>
<dbReference type="OrthoDB" id="5512977at2"/>
<organism evidence="1 2">
    <name type="scientific">Polyangium fumosum</name>
    <dbReference type="NCBI Taxonomy" id="889272"/>
    <lineage>
        <taxon>Bacteria</taxon>
        <taxon>Pseudomonadati</taxon>
        <taxon>Myxococcota</taxon>
        <taxon>Polyangia</taxon>
        <taxon>Polyangiales</taxon>
        <taxon>Polyangiaceae</taxon>
        <taxon>Polyangium</taxon>
    </lineage>
</organism>
<dbReference type="InterPro" id="IPR036890">
    <property type="entry name" value="HATPase_C_sf"/>
</dbReference>
<keyword evidence="2" id="KW-1185">Reference proteome</keyword>
<dbReference type="Proteomes" id="UP000309215">
    <property type="component" value="Unassembled WGS sequence"/>
</dbReference>
<evidence type="ECO:0000313" key="2">
    <source>
        <dbReference type="Proteomes" id="UP000309215"/>
    </source>
</evidence>
<sequence length="164" mass="18288">MMTETPTAFELTFQPNVELISIVRRFLSDFYERMIEDHDTVSRIALATHELLENAVKYASDGATFLSVKFEPGEASSTVSIRLMNRAKPEHIAAVATIFGEMSLHDDPFGHYQIAMARSAKRKVGSGLGLVRVRAEGEMTMSHTIEDDRVTILAQTTVTARRRG</sequence>
<reference evidence="1 2" key="1">
    <citation type="submission" date="2019-04" db="EMBL/GenBank/DDBJ databases">
        <authorList>
            <person name="Li Y."/>
            <person name="Wang J."/>
        </authorList>
    </citation>
    <scope>NUCLEOTIDE SEQUENCE [LARGE SCALE GENOMIC DNA]</scope>
    <source>
        <strain evidence="1 2">DSM 14668</strain>
    </source>
</reference>
<evidence type="ECO:0008006" key="3">
    <source>
        <dbReference type="Google" id="ProtNLM"/>
    </source>
</evidence>
<dbReference type="RefSeq" id="WP_136931447.1">
    <property type="nucleotide sequence ID" value="NZ_SSMQ01000026.1"/>
</dbReference>
<dbReference type="AlphaFoldDB" id="A0A4U1J8I9"/>
<accession>A0A4U1J8I9</accession>
<protein>
    <recommendedName>
        <fullName evidence="3">ATP-binding protein</fullName>
    </recommendedName>
</protein>
<comment type="caution">
    <text evidence="1">The sequence shown here is derived from an EMBL/GenBank/DDBJ whole genome shotgun (WGS) entry which is preliminary data.</text>
</comment>
<dbReference type="EMBL" id="SSMQ01000026">
    <property type="protein sequence ID" value="TKD03972.1"/>
    <property type="molecule type" value="Genomic_DNA"/>
</dbReference>
<dbReference type="Gene3D" id="3.30.565.10">
    <property type="entry name" value="Histidine kinase-like ATPase, C-terminal domain"/>
    <property type="match status" value="1"/>
</dbReference>
<name>A0A4U1J8I9_9BACT</name>